<reference evidence="1" key="1">
    <citation type="journal article" date="2020" name="Stud. Mycol.">
        <title>101 Dothideomycetes genomes: a test case for predicting lifestyles and emergence of pathogens.</title>
        <authorList>
            <person name="Haridas S."/>
            <person name="Albert R."/>
            <person name="Binder M."/>
            <person name="Bloem J."/>
            <person name="Labutti K."/>
            <person name="Salamov A."/>
            <person name="Andreopoulos B."/>
            <person name="Baker S."/>
            <person name="Barry K."/>
            <person name="Bills G."/>
            <person name="Bluhm B."/>
            <person name="Cannon C."/>
            <person name="Castanera R."/>
            <person name="Culley D."/>
            <person name="Daum C."/>
            <person name="Ezra D."/>
            <person name="Gonzalez J."/>
            <person name="Henrissat B."/>
            <person name="Kuo A."/>
            <person name="Liang C."/>
            <person name="Lipzen A."/>
            <person name="Lutzoni F."/>
            <person name="Magnuson J."/>
            <person name="Mondo S."/>
            <person name="Nolan M."/>
            <person name="Ohm R."/>
            <person name="Pangilinan J."/>
            <person name="Park H.-J."/>
            <person name="Ramirez L."/>
            <person name="Alfaro M."/>
            <person name="Sun H."/>
            <person name="Tritt A."/>
            <person name="Yoshinaga Y."/>
            <person name="Zwiers L.-H."/>
            <person name="Turgeon B."/>
            <person name="Goodwin S."/>
            <person name="Spatafora J."/>
            <person name="Crous P."/>
            <person name="Grigoriev I."/>
        </authorList>
    </citation>
    <scope>NUCLEOTIDE SEQUENCE</scope>
    <source>
        <strain evidence="1">CBS 473.64</strain>
    </source>
</reference>
<accession>A0A6A6RHZ1</accession>
<dbReference type="AlphaFoldDB" id="A0A6A6RHZ1"/>
<sequence>MNTVKTNEPSGSRILLTPPQNHLPIHSDQHSFHKPMPKIAILASSIPPRALAAVIHLIRVTFHQPAPTLIPLHRPKHAHTMTRIPTITIVGNTNLYQSMVHSSAHPHLPYQPSNQAT</sequence>
<gene>
    <name evidence="1" type="ORF">P280DRAFT_474946</name>
</gene>
<dbReference type="EMBL" id="MU006955">
    <property type="protein sequence ID" value="KAF2634021.1"/>
    <property type="molecule type" value="Genomic_DNA"/>
</dbReference>
<name>A0A6A6RHZ1_9PLEO</name>
<keyword evidence="2" id="KW-1185">Reference proteome</keyword>
<evidence type="ECO:0000313" key="2">
    <source>
        <dbReference type="Proteomes" id="UP000799753"/>
    </source>
</evidence>
<dbReference type="Proteomes" id="UP000799753">
    <property type="component" value="Unassembled WGS sequence"/>
</dbReference>
<evidence type="ECO:0000313" key="1">
    <source>
        <dbReference type="EMBL" id="KAF2634021.1"/>
    </source>
</evidence>
<organism evidence="1 2">
    <name type="scientific">Massarina eburnea CBS 473.64</name>
    <dbReference type="NCBI Taxonomy" id="1395130"/>
    <lineage>
        <taxon>Eukaryota</taxon>
        <taxon>Fungi</taxon>
        <taxon>Dikarya</taxon>
        <taxon>Ascomycota</taxon>
        <taxon>Pezizomycotina</taxon>
        <taxon>Dothideomycetes</taxon>
        <taxon>Pleosporomycetidae</taxon>
        <taxon>Pleosporales</taxon>
        <taxon>Massarineae</taxon>
        <taxon>Massarinaceae</taxon>
        <taxon>Massarina</taxon>
    </lineage>
</organism>
<proteinExistence type="predicted"/>
<protein>
    <submittedName>
        <fullName evidence="1">Uncharacterized protein</fullName>
    </submittedName>
</protein>